<protein>
    <recommendedName>
        <fullName evidence="1">ATP-dependent DNA helicase</fullName>
        <ecNumber evidence="1">5.6.2.3</ecNumber>
    </recommendedName>
</protein>
<dbReference type="Proteomes" id="UP000504606">
    <property type="component" value="Unplaced"/>
</dbReference>
<dbReference type="SUPFAM" id="SSF52540">
    <property type="entry name" value="P-loop containing nucleoside triphosphate hydrolases"/>
    <property type="match status" value="2"/>
</dbReference>
<dbReference type="GO" id="GO:0000723">
    <property type="term" value="P:telomere maintenance"/>
    <property type="evidence" value="ECO:0007669"/>
    <property type="project" value="InterPro"/>
</dbReference>
<dbReference type="InterPro" id="IPR010285">
    <property type="entry name" value="DNA_helicase_pif1-like_DEAD"/>
</dbReference>
<keyword evidence="1" id="KW-0233">DNA recombination</keyword>
<dbReference type="RefSeq" id="XP_052129345.1">
    <property type="nucleotide sequence ID" value="XM_052273385.1"/>
</dbReference>
<feature type="domain" description="Helitron helicase-like" evidence="4">
    <location>
        <begin position="233"/>
        <end position="416"/>
    </location>
</feature>
<dbReference type="GeneID" id="127750839"/>
<dbReference type="PANTHER" id="PTHR47642:SF5">
    <property type="entry name" value="ATP-DEPENDENT DNA HELICASE"/>
    <property type="match status" value="1"/>
</dbReference>
<dbReference type="InterPro" id="IPR025476">
    <property type="entry name" value="Helitron_helicase-like"/>
</dbReference>
<evidence type="ECO:0000313" key="6">
    <source>
        <dbReference type="Proteomes" id="UP000504606"/>
    </source>
</evidence>
<keyword evidence="1" id="KW-0378">Hydrolase</keyword>
<dbReference type="GO" id="GO:0006281">
    <property type="term" value="P:DNA repair"/>
    <property type="evidence" value="ECO:0007669"/>
    <property type="project" value="UniProtKB-KW"/>
</dbReference>
<evidence type="ECO:0000313" key="7">
    <source>
        <dbReference type="RefSeq" id="XP_052129345.1"/>
    </source>
</evidence>
<evidence type="ECO:0000256" key="1">
    <source>
        <dbReference type="RuleBase" id="RU363044"/>
    </source>
</evidence>
<dbReference type="GO" id="GO:0005524">
    <property type="term" value="F:ATP binding"/>
    <property type="evidence" value="ECO:0007669"/>
    <property type="project" value="UniProtKB-KW"/>
</dbReference>
<dbReference type="KEGG" id="foc:127750839"/>
<dbReference type="Gene3D" id="3.40.50.300">
    <property type="entry name" value="P-loop containing nucleotide triphosphate hydrolases"/>
    <property type="match status" value="1"/>
</dbReference>
<keyword evidence="1" id="KW-0227">DNA damage</keyword>
<name>A0A9C6XSE5_FRAOC</name>
<dbReference type="EC" id="5.6.2.3" evidence="1"/>
<reference evidence="7" key="1">
    <citation type="submission" date="2025-08" db="UniProtKB">
        <authorList>
            <consortium name="RefSeq"/>
        </authorList>
    </citation>
    <scope>IDENTIFICATION</scope>
    <source>
        <tissue evidence="7">Whole organism</tissue>
    </source>
</reference>
<dbReference type="InterPro" id="IPR046700">
    <property type="entry name" value="DUF6570"/>
</dbReference>
<keyword evidence="6" id="KW-1185">Reference proteome</keyword>
<keyword evidence="1" id="KW-0234">DNA repair</keyword>
<evidence type="ECO:0000256" key="2">
    <source>
        <dbReference type="SAM" id="MobiDB-lite"/>
    </source>
</evidence>
<keyword evidence="1" id="KW-0067">ATP-binding</keyword>
<comment type="catalytic activity">
    <reaction evidence="1">
        <text>ATP + H2O = ADP + phosphate + H(+)</text>
        <dbReference type="Rhea" id="RHEA:13065"/>
        <dbReference type="ChEBI" id="CHEBI:15377"/>
        <dbReference type="ChEBI" id="CHEBI:15378"/>
        <dbReference type="ChEBI" id="CHEBI:30616"/>
        <dbReference type="ChEBI" id="CHEBI:43474"/>
        <dbReference type="ChEBI" id="CHEBI:456216"/>
        <dbReference type="EC" id="5.6.2.3"/>
    </reaction>
</comment>
<dbReference type="GO" id="GO:0006310">
    <property type="term" value="P:DNA recombination"/>
    <property type="evidence" value="ECO:0007669"/>
    <property type="project" value="UniProtKB-KW"/>
</dbReference>
<sequence>MDPLSVPEELLGLSYIEKQLIARIYTVMSLYRFKTCQYKYKGHVINFTQDVQQVADKLPHLVADLNNVIIVKLHEKIFLQDFVVRKDKVLNALLWLKQHNPNYSDLVIDYERVNLLPVNDNVYNQLKTLDEDNNTKTLGDYLSEANNATDSEDDSDQDENDDINLSFTDVPDILNSSLKKSIDKVLIWPSIGKTPVNEFSSPGFLSMAFPHLYPYGKGDFSMPREKKIHLKDYIKHLMLYKDQRFAQDERFRYFIMNSEMRWAALNIGNIYVKKNSFFSKMSVIQLKDFLKKNPAMVNQVMHFGSRLRTTKSYWKSRCGELLDMVNQIGTPTVFFTLSSADFQWPDLYRLLGHDVKSLSVKEKSDLLSKNSLIADSFFYARSKFFLEKSFKNHFNVTDIWYRYEFQHRGSIHVHGLAWFKNAPKITKGMTDKEKKTVLEYYTNLISCDNPDVNLTPSMIHPCQLSLDDIDDFDYDMSQLVNYLQRHTKCRKDHCLRKTSKTKTLTCRYGFPKDLVQEPELIFKGDEVVDIMFSRNDNFVNKYNEWILQTWRSNIDVSPILSQGIVYKYIAKYASKSEPKSLSYNEILSAIIEKKCEAADPCKKAIRKLLLSSCGDRDYCAQEVFHYLMGYKFYHSSRDFVVINLRCIDWVNVSSVFNNSNLIEMYSKRPQEFGKLSLFELLKYYKILSGSWVHRKKKGAIVRYFPRPVKNENKATFYEYMSQIFYPWRMIDDVEYVNEEMMMHTDNLIHKFINKNKTQVIDHIDTESSSDSDSDSEKSMQHSKNLSDNESVLSNFNPNNVHKNIDIETSQKNQWDKLSGKITIETVQSVNEMLKTYFYEQDQTDYDVKLLNHEQKKVFDFISSLTIDRKTKKVMTSQFCIVQGMPGTGKTYLLKMCVKHLQYNLGHSAVKVVAPTGVAAKLVNGNTIHSFLSLGRYGFNVDSLSGIDLHSFKEKHEGLKFLFIDECSMVGLRMLACLEKRCRELTDDSKTFGGLQVFFFGDYNQLCPIGDQPLYSETNIYSQNNSLLERGKLLLNEITNVFILNICHRFANQEYVEFLKRVSVGRCVEADVLSFRKRCINRLSNDEKQTFKNSLYITSTNERAFELNMSRLKDLNEPIAFLKAQNNNKVAFLSSDDLADGLVNVLYISKNSKVMLRKNLNISRGLVNGAIGIVRHIIYEKNKQPPSLPMCVLVQFESVVLHDLKIKYVPIVPHLTSWYKNGILCSRYQLPLTLCWACTIHKSQGLSLLSVILDAGTSEFALGLLYVALSRVSDKKNLCLISYLTLERLNSVKKSVRFRLRRKFLHKLKRIANL</sequence>
<dbReference type="OrthoDB" id="416437at2759"/>
<feature type="compositionally biased region" description="Polar residues" evidence="2">
    <location>
        <begin position="781"/>
        <end position="792"/>
    </location>
</feature>
<dbReference type="GO" id="GO:0016787">
    <property type="term" value="F:hydrolase activity"/>
    <property type="evidence" value="ECO:0007669"/>
    <property type="project" value="UniProtKB-KW"/>
</dbReference>
<dbReference type="Pfam" id="PF14214">
    <property type="entry name" value="Helitron_like_N"/>
    <property type="match status" value="1"/>
</dbReference>
<dbReference type="GO" id="GO:0043139">
    <property type="term" value="F:5'-3' DNA helicase activity"/>
    <property type="evidence" value="ECO:0007669"/>
    <property type="project" value="UniProtKB-EC"/>
</dbReference>
<comment type="similarity">
    <text evidence="1">Belongs to the helicase family.</text>
</comment>
<comment type="cofactor">
    <cofactor evidence="1">
        <name>Mg(2+)</name>
        <dbReference type="ChEBI" id="CHEBI:18420"/>
    </cofactor>
</comment>
<dbReference type="InterPro" id="IPR027417">
    <property type="entry name" value="P-loop_NTPase"/>
</dbReference>
<feature type="domain" description="DUF6570" evidence="5">
    <location>
        <begin position="1"/>
        <end position="113"/>
    </location>
</feature>
<evidence type="ECO:0000259" key="3">
    <source>
        <dbReference type="Pfam" id="PF05970"/>
    </source>
</evidence>
<feature type="domain" description="DNA helicase Pif1-like DEAD-box helicase" evidence="3">
    <location>
        <begin position="850"/>
        <end position="1043"/>
    </location>
</feature>
<keyword evidence="1" id="KW-0547">Nucleotide-binding</keyword>
<dbReference type="PANTHER" id="PTHR47642">
    <property type="entry name" value="ATP-DEPENDENT DNA HELICASE"/>
    <property type="match status" value="1"/>
</dbReference>
<dbReference type="Pfam" id="PF05970">
    <property type="entry name" value="PIF1"/>
    <property type="match status" value="1"/>
</dbReference>
<dbReference type="InterPro" id="IPR051055">
    <property type="entry name" value="PIF1_helicase"/>
</dbReference>
<keyword evidence="1" id="KW-0347">Helicase</keyword>
<accession>A0A9C6XSE5</accession>
<gene>
    <name evidence="7" type="primary">LOC127750839</name>
</gene>
<dbReference type="Pfam" id="PF20209">
    <property type="entry name" value="DUF6570"/>
    <property type="match status" value="1"/>
</dbReference>
<organism evidence="6 7">
    <name type="scientific">Frankliniella occidentalis</name>
    <name type="common">Western flower thrips</name>
    <name type="synonym">Euthrips occidentalis</name>
    <dbReference type="NCBI Taxonomy" id="133901"/>
    <lineage>
        <taxon>Eukaryota</taxon>
        <taxon>Metazoa</taxon>
        <taxon>Ecdysozoa</taxon>
        <taxon>Arthropoda</taxon>
        <taxon>Hexapoda</taxon>
        <taxon>Insecta</taxon>
        <taxon>Pterygota</taxon>
        <taxon>Neoptera</taxon>
        <taxon>Paraneoptera</taxon>
        <taxon>Thysanoptera</taxon>
        <taxon>Terebrantia</taxon>
        <taxon>Thripoidea</taxon>
        <taxon>Thripidae</taxon>
        <taxon>Frankliniella</taxon>
    </lineage>
</organism>
<proteinExistence type="inferred from homology"/>
<dbReference type="CDD" id="cd18809">
    <property type="entry name" value="SF1_C_RecD"/>
    <property type="match status" value="1"/>
</dbReference>
<feature type="region of interest" description="Disordered" evidence="2">
    <location>
        <begin position="764"/>
        <end position="792"/>
    </location>
</feature>
<evidence type="ECO:0000259" key="4">
    <source>
        <dbReference type="Pfam" id="PF14214"/>
    </source>
</evidence>
<evidence type="ECO:0000259" key="5">
    <source>
        <dbReference type="Pfam" id="PF20209"/>
    </source>
</evidence>